<sequence length="448" mass="47440">QTVCAASPIQTLTATATVSTGATLVWYDAASGGNTVANPTLSSIGTATYYAQANLGDCSSGRVPVVLTINATPQLSCRTTDVTYYGGADGSLTVTISNYSASRTYQYSLNDDSYVNVTSNPFTIPNLGVGNYKVEVKSDQGCEGVTNCSVIINPCNNFRTQTMGGWGAEPTKKGDNPGNYLHANFATAFPNGLVVGDIDPNDGCTGYKLTLTTAQAVTNFLPSSGRPRALDKNYVNPTEKGKTIYSNTFAGQVVALTISLGFDYNIASFSPSTTYLGDLIIGSGDFTGKTVTEVWQLANKALAGCSTGYSISQLNAIIAAINEHYVDGRLSGNILYCPPTNGTYATRQLSSTSTSSLEGIKADQITAYPTPFSDKAIIEFRISKTENYVVNLYDMKGALVKQLKAGKAKAGELQQVEVDGRGLGEGLYIARMISDSDAQTVKLLLKRE</sequence>
<dbReference type="Pfam" id="PF19081">
    <property type="entry name" value="Ig_7"/>
    <property type="match status" value="1"/>
</dbReference>
<dbReference type="Proteomes" id="UP000478546">
    <property type="component" value="Unassembled WGS sequence"/>
</dbReference>
<dbReference type="InterPro" id="IPR026444">
    <property type="entry name" value="Secre_tail"/>
</dbReference>
<dbReference type="Pfam" id="PF18962">
    <property type="entry name" value="Por_Secre_tail"/>
    <property type="match status" value="1"/>
</dbReference>
<evidence type="ECO:0000259" key="2">
    <source>
        <dbReference type="Pfam" id="PF19081"/>
    </source>
</evidence>
<dbReference type="InterPro" id="IPR044023">
    <property type="entry name" value="Ig_7"/>
</dbReference>
<dbReference type="EMBL" id="JAAEAA010000037">
    <property type="protein sequence ID" value="NDK57721.1"/>
    <property type="molecule type" value="Genomic_DNA"/>
</dbReference>
<accession>A0A6B2H5F6</accession>
<feature type="domain" description="Ig-like" evidence="2">
    <location>
        <begin position="2"/>
        <end position="70"/>
    </location>
</feature>
<dbReference type="RefSeq" id="WP_162347780.1">
    <property type="nucleotide sequence ID" value="NZ_JAAEAA010000037.1"/>
</dbReference>
<dbReference type="NCBIfam" id="TIGR04183">
    <property type="entry name" value="Por_Secre_tail"/>
    <property type="match status" value="1"/>
</dbReference>
<gene>
    <name evidence="3" type="ORF">GWO68_17480</name>
</gene>
<proteinExistence type="predicted"/>
<feature type="domain" description="Secretion system C-terminal sorting" evidence="1">
    <location>
        <begin position="368"/>
        <end position="443"/>
    </location>
</feature>
<reference evidence="3 4" key="1">
    <citation type="submission" date="2020-01" db="EMBL/GenBank/DDBJ databases">
        <authorList>
            <person name="Kim M.K."/>
        </authorList>
    </citation>
    <scope>NUCLEOTIDE SEQUENCE [LARGE SCALE GENOMIC DNA]</scope>
    <source>
        <strain evidence="3 4">BT213</strain>
    </source>
</reference>
<organism evidence="3 4">
    <name type="scientific">Pontibacter fetidus</name>
    <dbReference type="NCBI Taxonomy" id="2700082"/>
    <lineage>
        <taxon>Bacteria</taxon>
        <taxon>Pseudomonadati</taxon>
        <taxon>Bacteroidota</taxon>
        <taxon>Cytophagia</taxon>
        <taxon>Cytophagales</taxon>
        <taxon>Hymenobacteraceae</taxon>
        <taxon>Pontibacter</taxon>
    </lineage>
</organism>
<evidence type="ECO:0000313" key="3">
    <source>
        <dbReference type="EMBL" id="NDK57721.1"/>
    </source>
</evidence>
<comment type="caution">
    <text evidence="3">The sequence shown here is derived from an EMBL/GenBank/DDBJ whole genome shotgun (WGS) entry which is preliminary data.</text>
</comment>
<feature type="non-terminal residue" evidence="3">
    <location>
        <position position="1"/>
    </location>
</feature>
<evidence type="ECO:0000259" key="1">
    <source>
        <dbReference type="Pfam" id="PF18962"/>
    </source>
</evidence>
<protein>
    <submittedName>
        <fullName evidence="3">T9SS type A sorting domain-containing protein</fullName>
    </submittedName>
</protein>
<keyword evidence="4" id="KW-1185">Reference proteome</keyword>
<name>A0A6B2H5F6_9BACT</name>
<dbReference type="AlphaFoldDB" id="A0A6B2H5F6"/>
<evidence type="ECO:0000313" key="4">
    <source>
        <dbReference type="Proteomes" id="UP000478546"/>
    </source>
</evidence>